<evidence type="ECO:0000313" key="2">
    <source>
        <dbReference type="Proteomes" id="UP000318288"/>
    </source>
</evidence>
<comment type="caution">
    <text evidence="1">The sequence shown here is derived from an EMBL/GenBank/DDBJ whole genome shotgun (WGS) entry which is preliminary data.</text>
</comment>
<sequence>MRYMSQSIIRAVAIAVGVTSFVMATGRAFGQTGASATPLFQSGDVLELNPPIIYSPSEAIEVPVEKFRRGFYQGAEVLGGYLADVGGNSAGMNQTFEEARVSFGIPVDVLTGGPVSMDNIIGLRPYFRVDHFDGPDFSDPSLGLPSDIDVPGSVYDTGVTLLNQKKWSEVFSTTLIVSPSIRSDFQTSDNAFRLFGLALLNWKPCPEWTVSAGVVYFDRNDFSLLPAFGVVYQPTPWWKFDFTMPRPRIARRMWKNGGQAEGWAFVGARIGGNTWAVKRDSGESDELTVRGFEILGGYEVIGAGNRGFAVETHYTFGRSIEYDRQDIEIDLTDAVGIRAAWQF</sequence>
<organism evidence="1 2">
    <name type="scientific">Rubripirellula tenax</name>
    <dbReference type="NCBI Taxonomy" id="2528015"/>
    <lineage>
        <taxon>Bacteria</taxon>
        <taxon>Pseudomonadati</taxon>
        <taxon>Planctomycetota</taxon>
        <taxon>Planctomycetia</taxon>
        <taxon>Pirellulales</taxon>
        <taxon>Pirellulaceae</taxon>
        <taxon>Rubripirellula</taxon>
    </lineage>
</organism>
<gene>
    <name evidence="1" type="ORF">Poly51_10020</name>
</gene>
<dbReference type="Proteomes" id="UP000318288">
    <property type="component" value="Unassembled WGS sequence"/>
</dbReference>
<dbReference type="AlphaFoldDB" id="A0A5C6FGU2"/>
<accession>A0A5C6FGU2</accession>
<dbReference type="EMBL" id="SJPW01000001">
    <property type="protein sequence ID" value="TWU60721.1"/>
    <property type="molecule type" value="Genomic_DNA"/>
</dbReference>
<proteinExistence type="predicted"/>
<reference evidence="1 2" key="1">
    <citation type="submission" date="2019-02" db="EMBL/GenBank/DDBJ databases">
        <title>Deep-cultivation of Planctomycetes and their phenomic and genomic characterization uncovers novel biology.</title>
        <authorList>
            <person name="Wiegand S."/>
            <person name="Jogler M."/>
            <person name="Boedeker C."/>
            <person name="Pinto D."/>
            <person name="Vollmers J."/>
            <person name="Rivas-Marin E."/>
            <person name="Kohn T."/>
            <person name="Peeters S.H."/>
            <person name="Heuer A."/>
            <person name="Rast P."/>
            <person name="Oberbeckmann S."/>
            <person name="Bunk B."/>
            <person name="Jeske O."/>
            <person name="Meyerdierks A."/>
            <person name="Storesund J.E."/>
            <person name="Kallscheuer N."/>
            <person name="Luecker S."/>
            <person name="Lage O.M."/>
            <person name="Pohl T."/>
            <person name="Merkel B.J."/>
            <person name="Hornburger P."/>
            <person name="Mueller R.-W."/>
            <person name="Bruemmer F."/>
            <person name="Labrenz M."/>
            <person name="Spormann A.M."/>
            <person name="Op Den Camp H."/>
            <person name="Overmann J."/>
            <person name="Amann R."/>
            <person name="Jetten M.S.M."/>
            <person name="Mascher T."/>
            <person name="Medema M.H."/>
            <person name="Devos D.P."/>
            <person name="Kaster A.-K."/>
            <person name="Ovreas L."/>
            <person name="Rohde M."/>
            <person name="Galperin M.Y."/>
            <person name="Jogler C."/>
        </authorList>
    </citation>
    <scope>NUCLEOTIDE SEQUENCE [LARGE SCALE GENOMIC DNA]</scope>
    <source>
        <strain evidence="1 2">Poly51</strain>
    </source>
</reference>
<keyword evidence="2" id="KW-1185">Reference proteome</keyword>
<protein>
    <submittedName>
        <fullName evidence="1">Uncharacterized protein</fullName>
    </submittedName>
</protein>
<evidence type="ECO:0000313" key="1">
    <source>
        <dbReference type="EMBL" id="TWU60721.1"/>
    </source>
</evidence>
<name>A0A5C6FGU2_9BACT</name>